<evidence type="ECO:0000256" key="1">
    <source>
        <dbReference type="SAM" id="Coils"/>
    </source>
</evidence>
<dbReference type="AlphaFoldDB" id="A0A433SRN7"/>
<keyword evidence="1" id="KW-0175">Coiled coil</keyword>
<feature type="signal peptide" evidence="3">
    <location>
        <begin position="1"/>
        <end position="28"/>
    </location>
</feature>
<gene>
    <name evidence="4" type="ORF">EGW08_020306</name>
</gene>
<dbReference type="Proteomes" id="UP000271974">
    <property type="component" value="Unassembled WGS sequence"/>
</dbReference>
<organism evidence="4 5">
    <name type="scientific">Elysia chlorotica</name>
    <name type="common">Eastern emerald elysia</name>
    <name type="synonym">Sea slug</name>
    <dbReference type="NCBI Taxonomy" id="188477"/>
    <lineage>
        <taxon>Eukaryota</taxon>
        <taxon>Metazoa</taxon>
        <taxon>Spiralia</taxon>
        <taxon>Lophotrochozoa</taxon>
        <taxon>Mollusca</taxon>
        <taxon>Gastropoda</taxon>
        <taxon>Heterobranchia</taxon>
        <taxon>Euthyneura</taxon>
        <taxon>Panpulmonata</taxon>
        <taxon>Sacoglossa</taxon>
        <taxon>Placobranchoidea</taxon>
        <taxon>Plakobranchidae</taxon>
        <taxon>Elysia</taxon>
    </lineage>
</organism>
<reference evidence="4 5" key="1">
    <citation type="submission" date="2019-01" db="EMBL/GenBank/DDBJ databases">
        <title>A draft genome assembly of the solar-powered sea slug Elysia chlorotica.</title>
        <authorList>
            <person name="Cai H."/>
            <person name="Li Q."/>
            <person name="Fang X."/>
            <person name="Li J."/>
            <person name="Curtis N.E."/>
            <person name="Altenburger A."/>
            <person name="Shibata T."/>
            <person name="Feng M."/>
            <person name="Maeda T."/>
            <person name="Schwartz J.A."/>
            <person name="Shigenobu S."/>
            <person name="Lundholm N."/>
            <person name="Nishiyama T."/>
            <person name="Yang H."/>
            <person name="Hasebe M."/>
            <person name="Li S."/>
            <person name="Pierce S.K."/>
            <person name="Wang J."/>
        </authorList>
    </citation>
    <scope>NUCLEOTIDE SEQUENCE [LARGE SCALE GENOMIC DNA]</scope>
    <source>
        <strain evidence="4">EC2010</strain>
        <tissue evidence="4">Whole organism of an adult</tissue>
    </source>
</reference>
<accession>A0A433SRN7</accession>
<evidence type="ECO:0000256" key="2">
    <source>
        <dbReference type="SAM" id="MobiDB-lite"/>
    </source>
</evidence>
<dbReference type="EMBL" id="RQTK01001139">
    <property type="protein sequence ID" value="RUS71931.1"/>
    <property type="molecule type" value="Genomic_DNA"/>
</dbReference>
<comment type="caution">
    <text evidence="4">The sequence shown here is derived from an EMBL/GenBank/DDBJ whole genome shotgun (WGS) entry which is preliminary data.</text>
</comment>
<feature type="compositionally biased region" description="Low complexity" evidence="2">
    <location>
        <begin position="193"/>
        <end position="214"/>
    </location>
</feature>
<keyword evidence="5" id="KW-1185">Reference proteome</keyword>
<proteinExistence type="predicted"/>
<evidence type="ECO:0000256" key="3">
    <source>
        <dbReference type="SAM" id="SignalP"/>
    </source>
</evidence>
<dbReference type="OrthoDB" id="10583428at2759"/>
<sequence>MKQDNIFNAIAIAVSAAMLVASPSGVRGGELCEQDPYQRKSMCGSVLNALSEASTLYTFTRDRAVFLPIWMYDFVDPVNVLQKPQTVINHPNHLEKLSMVHKMTDVSEFQSEISKYNAELDRLFQALERYTTTWVYLAWEQSNLKFKSLVETLRQRLRAARNTVDDLEDSLVTMLHSQPAAATSASKPEAKNTVSASKTAPTTAATTSTSTTAAPESVDSIQQKASFVSKKLRNLLRLWASRCSSCGDSRRRRSVFVSRMG</sequence>
<evidence type="ECO:0000313" key="5">
    <source>
        <dbReference type="Proteomes" id="UP000271974"/>
    </source>
</evidence>
<keyword evidence="3" id="KW-0732">Signal</keyword>
<name>A0A433SRN7_ELYCH</name>
<evidence type="ECO:0000313" key="4">
    <source>
        <dbReference type="EMBL" id="RUS71931.1"/>
    </source>
</evidence>
<feature type="coiled-coil region" evidence="1">
    <location>
        <begin position="106"/>
        <end position="170"/>
    </location>
</feature>
<protein>
    <submittedName>
        <fullName evidence="4">Uncharacterized protein</fullName>
    </submittedName>
</protein>
<feature type="chain" id="PRO_5019574962" evidence="3">
    <location>
        <begin position="29"/>
        <end position="261"/>
    </location>
</feature>
<feature type="region of interest" description="Disordered" evidence="2">
    <location>
        <begin position="179"/>
        <end position="216"/>
    </location>
</feature>